<feature type="domain" description="PAS" evidence="7">
    <location>
        <begin position="27"/>
        <end position="73"/>
    </location>
</feature>
<dbReference type="InterPro" id="IPR002078">
    <property type="entry name" value="Sigma_54_int"/>
</dbReference>
<dbReference type="InterPro" id="IPR002197">
    <property type="entry name" value="HTH_Fis"/>
</dbReference>
<dbReference type="Gene3D" id="3.30.450.20">
    <property type="entry name" value="PAS domain"/>
    <property type="match status" value="1"/>
</dbReference>
<dbReference type="InterPro" id="IPR000014">
    <property type="entry name" value="PAS"/>
</dbReference>
<sequence>MKRIETLPSEATRPLDALLDHVGPYAAFETLASLLPDAAVFVVDGDRNVVLWSEGAERVLGFSRKEVQGRMCLSGIRCRNCMLGCGLAEHGKIDGYPLEHFRSDGQVVAVRKYAKAFFDEDGAFAGGIEILIPSGPAFDPEPHELGLPDDAEVFHGLVSRDPAMKRAFQTVRNVAETDATVLVRGESGTGKELVARAIHAESHRRDGPFVAVNCAALTPSLIESELFGHKKGAFTGAVSDRPGLFVQANRGMLFLDEVAELPLEVQAKLLRVLEAHVVTPVGANGEIAVDVRIVAATHRALRQEVKRGSFREDLMYRLRVVPIFLPALRERQGDVELLLRRFLEEFNARGPRRVGHVAAEAMRALLDHPWPGNVRELRNVVEYAFAVGRGAELQLAELPPELREADDAEAEPRSPRESAAPSSEAQRIRRALDRAQGRVGEAASLLGMSRPTFWRKRKKYSL</sequence>
<protein>
    <submittedName>
        <fullName evidence="8">Fis family PAS modulated sigma-54 specific transcriptional regulator</fullName>
    </submittedName>
</protein>
<evidence type="ECO:0000259" key="6">
    <source>
        <dbReference type="PROSITE" id="PS50045"/>
    </source>
</evidence>
<reference evidence="8" key="1">
    <citation type="journal article" date="2016" name="Appl. Environ. Microbiol.">
        <title>Functional Metagenomics of a Biostimulated Petroleum-Contaminated Soil Reveals an Extraordinary Diversity of Extradiol Dioxygenases.</title>
        <authorList>
            <person name="Terron-Gonzalez L."/>
            <person name="Martin-Cabello G."/>
            <person name="Ferrer M."/>
            <person name="Santero E."/>
        </authorList>
    </citation>
    <scope>NUCLEOTIDE SEQUENCE</scope>
</reference>
<dbReference type="SUPFAM" id="SSF46689">
    <property type="entry name" value="Homeodomain-like"/>
    <property type="match status" value="1"/>
</dbReference>
<dbReference type="GO" id="GO:0006355">
    <property type="term" value="P:regulation of DNA-templated transcription"/>
    <property type="evidence" value="ECO:0007669"/>
    <property type="project" value="InterPro"/>
</dbReference>
<keyword evidence="4" id="KW-0804">Transcription</keyword>
<feature type="domain" description="Sigma-54 factor interaction" evidence="6">
    <location>
        <begin position="157"/>
        <end position="386"/>
    </location>
</feature>
<dbReference type="PROSITE" id="PS00675">
    <property type="entry name" value="SIGMA54_INTERACT_1"/>
    <property type="match status" value="1"/>
</dbReference>
<keyword evidence="3" id="KW-0805">Transcription regulation</keyword>
<evidence type="ECO:0000256" key="4">
    <source>
        <dbReference type="ARBA" id="ARBA00023163"/>
    </source>
</evidence>
<dbReference type="SUPFAM" id="SSF55785">
    <property type="entry name" value="PYP-like sensor domain (PAS domain)"/>
    <property type="match status" value="1"/>
</dbReference>
<dbReference type="PROSITE" id="PS50045">
    <property type="entry name" value="SIGMA54_INTERACT_4"/>
    <property type="match status" value="1"/>
</dbReference>
<dbReference type="InterPro" id="IPR058031">
    <property type="entry name" value="AAA_lid_NorR"/>
</dbReference>
<dbReference type="PROSITE" id="PS00688">
    <property type="entry name" value="SIGMA54_INTERACT_3"/>
    <property type="match status" value="1"/>
</dbReference>
<proteinExistence type="predicted"/>
<evidence type="ECO:0000256" key="2">
    <source>
        <dbReference type="ARBA" id="ARBA00022840"/>
    </source>
</evidence>
<evidence type="ECO:0000256" key="5">
    <source>
        <dbReference type="SAM" id="MobiDB-lite"/>
    </source>
</evidence>
<accession>A0A140E001</accession>
<dbReference type="InterPro" id="IPR027417">
    <property type="entry name" value="P-loop_NTPase"/>
</dbReference>
<evidence type="ECO:0000259" key="7">
    <source>
        <dbReference type="PROSITE" id="PS50112"/>
    </source>
</evidence>
<dbReference type="Gene3D" id="1.10.8.60">
    <property type="match status" value="1"/>
</dbReference>
<dbReference type="AlphaFoldDB" id="A0A140E001"/>
<dbReference type="Pfam" id="PF00158">
    <property type="entry name" value="Sigma54_activat"/>
    <property type="match status" value="1"/>
</dbReference>
<dbReference type="PROSITE" id="PS50112">
    <property type="entry name" value="PAS"/>
    <property type="match status" value="1"/>
</dbReference>
<dbReference type="SUPFAM" id="SSF52540">
    <property type="entry name" value="P-loop containing nucleoside triphosphate hydrolases"/>
    <property type="match status" value="1"/>
</dbReference>
<dbReference type="Gene3D" id="1.10.10.60">
    <property type="entry name" value="Homeodomain-like"/>
    <property type="match status" value="1"/>
</dbReference>
<evidence type="ECO:0000256" key="1">
    <source>
        <dbReference type="ARBA" id="ARBA00022741"/>
    </source>
</evidence>
<dbReference type="Gene3D" id="3.40.50.300">
    <property type="entry name" value="P-loop containing nucleotide triphosphate hydrolases"/>
    <property type="match status" value="1"/>
</dbReference>
<dbReference type="InterPro" id="IPR025662">
    <property type="entry name" value="Sigma_54_int_dom_ATP-bd_1"/>
</dbReference>
<dbReference type="Pfam" id="PF25601">
    <property type="entry name" value="AAA_lid_14"/>
    <property type="match status" value="1"/>
</dbReference>
<dbReference type="InterPro" id="IPR025944">
    <property type="entry name" value="Sigma_54_int_dom_CS"/>
</dbReference>
<dbReference type="PANTHER" id="PTHR32071">
    <property type="entry name" value="TRANSCRIPTIONAL REGULATORY PROTEIN"/>
    <property type="match status" value="1"/>
</dbReference>
<organism evidence="8">
    <name type="scientific">uncultured bacterium UPO76</name>
    <dbReference type="NCBI Taxonomy" id="1776993"/>
    <lineage>
        <taxon>Bacteria</taxon>
        <taxon>environmental samples</taxon>
    </lineage>
</organism>
<dbReference type="SMART" id="SM00382">
    <property type="entry name" value="AAA"/>
    <property type="match status" value="1"/>
</dbReference>
<evidence type="ECO:0000313" key="8">
    <source>
        <dbReference type="EMBL" id="AMK59613.1"/>
    </source>
</evidence>
<feature type="region of interest" description="Disordered" evidence="5">
    <location>
        <begin position="404"/>
        <end position="443"/>
    </location>
</feature>
<dbReference type="CDD" id="cd00130">
    <property type="entry name" value="PAS"/>
    <property type="match status" value="1"/>
</dbReference>
<dbReference type="InterPro" id="IPR035965">
    <property type="entry name" value="PAS-like_dom_sf"/>
</dbReference>
<dbReference type="EMBL" id="KU144996">
    <property type="protein sequence ID" value="AMK59613.1"/>
    <property type="molecule type" value="Genomic_DNA"/>
</dbReference>
<feature type="compositionally biased region" description="Basic and acidic residues" evidence="5">
    <location>
        <begin position="404"/>
        <end position="416"/>
    </location>
</feature>
<dbReference type="FunFam" id="3.40.50.300:FF:000006">
    <property type="entry name" value="DNA-binding transcriptional regulator NtrC"/>
    <property type="match status" value="1"/>
</dbReference>
<dbReference type="Pfam" id="PF02954">
    <property type="entry name" value="HTH_8"/>
    <property type="match status" value="1"/>
</dbReference>
<name>A0A140E001_9BACT</name>
<dbReference type="InterPro" id="IPR013767">
    <property type="entry name" value="PAS_fold"/>
</dbReference>
<evidence type="ECO:0000256" key="3">
    <source>
        <dbReference type="ARBA" id="ARBA00023015"/>
    </source>
</evidence>
<dbReference type="InterPro" id="IPR003593">
    <property type="entry name" value="AAA+_ATPase"/>
</dbReference>
<feature type="compositionally biased region" description="Basic and acidic residues" evidence="5">
    <location>
        <begin position="426"/>
        <end position="436"/>
    </location>
</feature>
<dbReference type="CDD" id="cd00009">
    <property type="entry name" value="AAA"/>
    <property type="match status" value="1"/>
</dbReference>
<dbReference type="GO" id="GO:0005524">
    <property type="term" value="F:ATP binding"/>
    <property type="evidence" value="ECO:0007669"/>
    <property type="project" value="UniProtKB-KW"/>
</dbReference>
<keyword evidence="1" id="KW-0547">Nucleotide-binding</keyword>
<dbReference type="GO" id="GO:0043565">
    <property type="term" value="F:sequence-specific DNA binding"/>
    <property type="evidence" value="ECO:0007669"/>
    <property type="project" value="InterPro"/>
</dbReference>
<dbReference type="PRINTS" id="PR01590">
    <property type="entry name" value="HTHFIS"/>
</dbReference>
<keyword evidence="2" id="KW-0067">ATP-binding</keyword>
<dbReference type="InterPro" id="IPR009057">
    <property type="entry name" value="Homeodomain-like_sf"/>
</dbReference>
<dbReference type="Pfam" id="PF00989">
    <property type="entry name" value="PAS"/>
    <property type="match status" value="1"/>
</dbReference>